<sequence length="439" mass="49545">MRFDVVTLFPDMLQGLFAEGVVGRALQSDDLTLNCVNPRDFTSDVHRTVDDTRYGGGAGMLMKAPPLAQAVQSLPRRPGSRVIYLSPQGKPLTQHKVRQLAQQEQLILVCGRYEGVDQRFIDHYVDEEISIGDYVISGGELAAGVVIDSVARCIPGVVGQVQSVVEDSFFEGLLDAPHYTRPAQFEGEAVPDVLASGHHEKIEDWREQQALERTWQQRPDLLEECRLGTGQRRLLRDLLEQENLQRGQRGSNVSIALVHHPVYNKHRDTITTSVTNMDLHDISRTVRTFELDRYYVVTPVKSQHELIARITHHWTSGYGSTYNPNRKEAFDQMVVVSTLEEVRQRCSAKGERLVVTVTSANPASTSITYPQLARRIEEQRQGEHHLILFGTGWGLTDEIMAQADLVLPPIDGNGRYNHLSVRSAVAIIMDRLFRYYRQP</sequence>
<comment type="subcellular location">
    <subcellularLocation>
        <location evidence="2 15 16">Cytoplasm</location>
    </subcellularLocation>
</comment>
<dbReference type="Gene3D" id="1.10.1270.20">
    <property type="entry name" value="tRNA(m1g37)methyltransferase, domain 2"/>
    <property type="match status" value="1"/>
</dbReference>
<evidence type="ECO:0000256" key="4">
    <source>
        <dbReference type="ARBA" id="ARBA00011738"/>
    </source>
</evidence>
<dbReference type="EMBL" id="JACHID010000008">
    <property type="protein sequence ID" value="MBB5022158.1"/>
    <property type="molecule type" value="Genomic_DNA"/>
</dbReference>
<evidence type="ECO:0000256" key="3">
    <source>
        <dbReference type="ARBA" id="ARBA00007630"/>
    </source>
</evidence>
<dbReference type="GO" id="GO:0002939">
    <property type="term" value="P:tRNA N1-guanine methylation"/>
    <property type="evidence" value="ECO:0007669"/>
    <property type="project" value="TreeGrafter"/>
</dbReference>
<reference evidence="19 20" key="1">
    <citation type="submission" date="2020-08" db="EMBL/GenBank/DDBJ databases">
        <title>Genomic Encyclopedia of Type Strains, Phase IV (KMG-IV): sequencing the most valuable type-strain genomes for metagenomic binning, comparative biology and taxonomic classification.</title>
        <authorList>
            <person name="Goeker M."/>
        </authorList>
    </citation>
    <scope>NUCLEOTIDE SEQUENCE [LARGE SCALE GENOMIC DNA]</scope>
    <source>
        <strain evidence="19 20">DSM 22071</strain>
    </source>
</reference>
<keyword evidence="7 15" id="KW-0963">Cytoplasm</keyword>
<dbReference type="HAMAP" id="MF_00605">
    <property type="entry name" value="TrmD"/>
    <property type="match status" value="1"/>
</dbReference>
<dbReference type="FunFam" id="3.40.1280.10:FF:000001">
    <property type="entry name" value="tRNA (guanine-N(1)-)-methyltransferase"/>
    <property type="match status" value="1"/>
</dbReference>
<dbReference type="CDD" id="cd18085">
    <property type="entry name" value="TM1570-like"/>
    <property type="match status" value="1"/>
</dbReference>
<dbReference type="PANTHER" id="PTHR46417">
    <property type="entry name" value="TRNA (GUANINE-N(1)-)-METHYLTRANSFERASE"/>
    <property type="match status" value="1"/>
</dbReference>
<organism evidence="19 20">
    <name type="scientific">Desulfurispira natronophila</name>
    <dbReference type="NCBI Taxonomy" id="682562"/>
    <lineage>
        <taxon>Bacteria</taxon>
        <taxon>Pseudomonadati</taxon>
        <taxon>Chrysiogenota</taxon>
        <taxon>Chrysiogenia</taxon>
        <taxon>Chrysiogenales</taxon>
        <taxon>Chrysiogenaceae</taxon>
        <taxon>Desulfurispira</taxon>
    </lineage>
</organism>
<keyword evidence="20" id="KW-1185">Reference proteome</keyword>
<evidence type="ECO:0000256" key="9">
    <source>
        <dbReference type="ARBA" id="ARBA00022679"/>
    </source>
</evidence>
<dbReference type="InterPro" id="IPR029026">
    <property type="entry name" value="tRNA_m1G_MTases_N"/>
</dbReference>
<evidence type="ECO:0000256" key="13">
    <source>
        <dbReference type="ARBA" id="ARBA00033392"/>
    </source>
</evidence>
<evidence type="ECO:0000256" key="11">
    <source>
        <dbReference type="ARBA" id="ARBA00022694"/>
    </source>
</evidence>
<dbReference type="Proteomes" id="UP000528322">
    <property type="component" value="Unassembled WGS sequence"/>
</dbReference>
<dbReference type="InterPro" id="IPR016009">
    <property type="entry name" value="tRNA_MeTrfase_TRMD/TRM10"/>
</dbReference>
<evidence type="ECO:0000256" key="10">
    <source>
        <dbReference type="ARBA" id="ARBA00022691"/>
    </source>
</evidence>
<dbReference type="EC" id="2.1.1.228" evidence="5 15"/>
<evidence type="ECO:0000313" key="19">
    <source>
        <dbReference type="EMBL" id="MBB5022158.1"/>
    </source>
</evidence>
<proteinExistence type="inferred from homology"/>
<evidence type="ECO:0000259" key="17">
    <source>
        <dbReference type="Pfam" id="PF01746"/>
    </source>
</evidence>
<feature type="domain" description="tRNA methyltransferase TRMD/TRM10-type" evidence="17">
    <location>
        <begin position="1"/>
        <end position="223"/>
    </location>
</feature>
<dbReference type="FunFam" id="1.10.1270.20:FF:000001">
    <property type="entry name" value="tRNA (guanine-N(1)-)-methyltransferase"/>
    <property type="match status" value="1"/>
</dbReference>
<dbReference type="GO" id="GO:0005829">
    <property type="term" value="C:cytosol"/>
    <property type="evidence" value="ECO:0007669"/>
    <property type="project" value="TreeGrafter"/>
</dbReference>
<dbReference type="GO" id="GO:0052906">
    <property type="term" value="F:tRNA (guanine(37)-N1)-methyltransferase activity"/>
    <property type="evidence" value="ECO:0007669"/>
    <property type="project" value="UniProtKB-UniRule"/>
</dbReference>
<dbReference type="CDD" id="cd18080">
    <property type="entry name" value="TrmD-like"/>
    <property type="match status" value="1"/>
</dbReference>
<protein>
    <recommendedName>
        <fullName evidence="6 15">tRNA (guanine-N(1)-)-methyltransferase</fullName>
        <ecNumber evidence="5 15">2.1.1.228</ecNumber>
    </recommendedName>
    <alternativeName>
        <fullName evidence="12 15">M1G-methyltransferase</fullName>
    </alternativeName>
    <alternativeName>
        <fullName evidence="13 15">tRNA [GM37] methyltransferase</fullName>
    </alternativeName>
</protein>
<evidence type="ECO:0000256" key="12">
    <source>
        <dbReference type="ARBA" id="ARBA00029736"/>
    </source>
</evidence>
<dbReference type="AlphaFoldDB" id="A0A7W8DHD3"/>
<dbReference type="InterPro" id="IPR002649">
    <property type="entry name" value="tRNA_m1G_MeTrfase_TrmD"/>
</dbReference>
<evidence type="ECO:0000313" key="20">
    <source>
        <dbReference type="Proteomes" id="UP000528322"/>
    </source>
</evidence>
<dbReference type="SUPFAM" id="SSF75217">
    <property type="entry name" value="alpha/beta knot"/>
    <property type="match status" value="2"/>
</dbReference>
<accession>A0A7W8DHD3</accession>
<keyword evidence="9 15" id="KW-0808">Transferase</keyword>
<dbReference type="PANTHER" id="PTHR46417:SF1">
    <property type="entry name" value="TRNA (GUANINE-N(1)-)-METHYLTRANSFERASE"/>
    <property type="match status" value="1"/>
</dbReference>
<evidence type="ECO:0000256" key="14">
    <source>
        <dbReference type="ARBA" id="ARBA00047783"/>
    </source>
</evidence>
<dbReference type="NCBIfam" id="TIGR00088">
    <property type="entry name" value="trmD"/>
    <property type="match status" value="1"/>
</dbReference>
<evidence type="ECO:0000256" key="6">
    <source>
        <dbReference type="ARBA" id="ARBA00014679"/>
    </source>
</evidence>
<feature type="binding site" evidence="15">
    <location>
        <begin position="131"/>
        <end position="136"/>
    </location>
    <ligand>
        <name>S-adenosyl-L-methionine</name>
        <dbReference type="ChEBI" id="CHEBI:59789"/>
    </ligand>
</feature>
<dbReference type="Pfam" id="PF01746">
    <property type="entry name" value="tRNA_m1G_MT"/>
    <property type="match status" value="1"/>
</dbReference>
<keyword evidence="11 15" id="KW-0819">tRNA processing</keyword>
<dbReference type="Pfam" id="PF09936">
    <property type="entry name" value="Methyltrn_RNA_4"/>
    <property type="match status" value="1"/>
</dbReference>
<dbReference type="InterPro" id="IPR029028">
    <property type="entry name" value="Alpha/beta_knot_MTases"/>
</dbReference>
<evidence type="ECO:0000256" key="15">
    <source>
        <dbReference type="HAMAP-Rule" id="MF_00605"/>
    </source>
</evidence>
<dbReference type="NCBIfam" id="NF000648">
    <property type="entry name" value="PRK00026.1"/>
    <property type="match status" value="1"/>
</dbReference>
<comment type="subunit">
    <text evidence="4 15 16">Homodimer.</text>
</comment>
<evidence type="ECO:0000256" key="8">
    <source>
        <dbReference type="ARBA" id="ARBA00022603"/>
    </source>
</evidence>
<feature type="binding site" evidence="15">
    <location>
        <position position="111"/>
    </location>
    <ligand>
        <name>S-adenosyl-L-methionine</name>
        <dbReference type="ChEBI" id="CHEBI:59789"/>
    </ligand>
</feature>
<evidence type="ECO:0000256" key="7">
    <source>
        <dbReference type="ARBA" id="ARBA00022490"/>
    </source>
</evidence>
<keyword evidence="8 15" id="KW-0489">Methyltransferase</keyword>
<feature type="domain" description="tRNA (guanine-N(1)-)-methyltransferase C-terminal" evidence="18">
    <location>
        <begin position="252"/>
        <end position="433"/>
    </location>
</feature>
<evidence type="ECO:0000259" key="18">
    <source>
        <dbReference type="Pfam" id="PF09936"/>
    </source>
</evidence>
<comment type="catalytic activity">
    <reaction evidence="14 15 16">
        <text>guanosine(37) in tRNA + S-adenosyl-L-methionine = N(1)-methylguanosine(37) in tRNA + S-adenosyl-L-homocysteine + H(+)</text>
        <dbReference type="Rhea" id="RHEA:36899"/>
        <dbReference type="Rhea" id="RHEA-COMP:10145"/>
        <dbReference type="Rhea" id="RHEA-COMP:10147"/>
        <dbReference type="ChEBI" id="CHEBI:15378"/>
        <dbReference type="ChEBI" id="CHEBI:57856"/>
        <dbReference type="ChEBI" id="CHEBI:59789"/>
        <dbReference type="ChEBI" id="CHEBI:73542"/>
        <dbReference type="ChEBI" id="CHEBI:74269"/>
        <dbReference type="EC" id="2.1.1.228"/>
    </reaction>
</comment>
<dbReference type="Gene3D" id="3.40.1280.10">
    <property type="match status" value="2"/>
</dbReference>
<evidence type="ECO:0000256" key="16">
    <source>
        <dbReference type="RuleBase" id="RU003464"/>
    </source>
</evidence>
<gene>
    <name evidence="15" type="primary">trmD</name>
    <name evidence="19" type="ORF">HNR37_001486</name>
</gene>
<comment type="function">
    <text evidence="1 15 16">Specifically methylates guanosine-37 in various tRNAs.</text>
</comment>
<evidence type="ECO:0000256" key="5">
    <source>
        <dbReference type="ARBA" id="ARBA00012807"/>
    </source>
</evidence>
<comment type="similarity">
    <text evidence="3 15 16">Belongs to the RNA methyltransferase TrmD family.</text>
</comment>
<keyword evidence="10 15" id="KW-0949">S-adenosyl-L-methionine</keyword>
<name>A0A7W8DHD3_9BACT</name>
<evidence type="ECO:0000256" key="1">
    <source>
        <dbReference type="ARBA" id="ARBA00002634"/>
    </source>
</evidence>
<evidence type="ECO:0000256" key="2">
    <source>
        <dbReference type="ARBA" id="ARBA00004496"/>
    </source>
</evidence>
<dbReference type="InterPro" id="IPR019230">
    <property type="entry name" value="RNA_MeTrfase_C_dom"/>
</dbReference>
<dbReference type="InterPro" id="IPR023148">
    <property type="entry name" value="tRNA_m1G_MeTrfase_C_sf"/>
</dbReference>
<comment type="caution">
    <text evidence="19">The sequence shown here is derived from an EMBL/GenBank/DDBJ whole genome shotgun (WGS) entry which is preliminary data.</text>
</comment>